<proteinExistence type="inferred from homology"/>
<accession>A0A2W7RGV8</accession>
<name>A0A2W7RGV8_9BACT</name>
<dbReference type="Gene3D" id="1.10.600.10">
    <property type="entry name" value="Farnesyl Diphosphate Synthase"/>
    <property type="match status" value="1"/>
</dbReference>
<evidence type="ECO:0000313" key="5">
    <source>
        <dbReference type="Proteomes" id="UP000321927"/>
    </source>
</evidence>
<dbReference type="InterPro" id="IPR034686">
    <property type="entry name" value="Terpene_cyclase-like_2"/>
</dbReference>
<dbReference type="Proteomes" id="UP000249115">
    <property type="component" value="Unassembled WGS sequence"/>
</dbReference>
<dbReference type="PANTHER" id="PTHR35201:SF4">
    <property type="entry name" value="BETA-PINACENE SYNTHASE-RELATED"/>
    <property type="match status" value="1"/>
</dbReference>
<keyword evidence="1" id="KW-0456">Lyase</keyword>
<dbReference type="SUPFAM" id="SSF48576">
    <property type="entry name" value="Terpenoid synthases"/>
    <property type="match status" value="1"/>
</dbReference>
<dbReference type="GO" id="GO:0046872">
    <property type="term" value="F:metal ion binding"/>
    <property type="evidence" value="ECO:0007669"/>
    <property type="project" value="UniProtKB-KW"/>
</dbReference>
<reference evidence="2 4" key="1">
    <citation type="submission" date="2018-06" db="EMBL/GenBank/DDBJ databases">
        <title>Genomic Encyclopedia of Archaeal and Bacterial Type Strains, Phase II (KMG-II): from individual species to whole genera.</title>
        <authorList>
            <person name="Goeker M."/>
        </authorList>
    </citation>
    <scope>NUCLEOTIDE SEQUENCE [LARGE SCALE GENOMIC DNA]</scope>
    <source>
        <strain evidence="2 4">DSM 22686</strain>
    </source>
</reference>
<dbReference type="AlphaFoldDB" id="A0A2W7RGV8"/>
<evidence type="ECO:0000256" key="1">
    <source>
        <dbReference type="RuleBase" id="RU366034"/>
    </source>
</evidence>
<dbReference type="EMBL" id="VORV01000024">
    <property type="protein sequence ID" value="TXD75534.1"/>
    <property type="molecule type" value="Genomic_DNA"/>
</dbReference>
<evidence type="ECO:0000313" key="2">
    <source>
        <dbReference type="EMBL" id="PZX49965.1"/>
    </source>
</evidence>
<comment type="cofactor">
    <cofactor evidence="1">
        <name>Mg(2+)</name>
        <dbReference type="ChEBI" id="CHEBI:18420"/>
    </cofactor>
</comment>
<keyword evidence="1" id="KW-0479">Metal-binding</keyword>
<dbReference type="Pfam" id="PF19086">
    <property type="entry name" value="Terpene_syn_C_2"/>
    <property type="match status" value="1"/>
</dbReference>
<keyword evidence="5" id="KW-1185">Reference proteome</keyword>
<dbReference type="GO" id="GO:0010333">
    <property type="term" value="F:terpene synthase activity"/>
    <property type="evidence" value="ECO:0007669"/>
    <property type="project" value="InterPro"/>
</dbReference>
<organism evidence="2 4">
    <name type="scientific">Algoriphagus ratkowskyi</name>
    <dbReference type="NCBI Taxonomy" id="57028"/>
    <lineage>
        <taxon>Bacteria</taxon>
        <taxon>Pseudomonadati</taxon>
        <taxon>Bacteroidota</taxon>
        <taxon>Cytophagia</taxon>
        <taxon>Cytophagales</taxon>
        <taxon>Cyclobacteriaceae</taxon>
        <taxon>Algoriphagus</taxon>
    </lineage>
</organism>
<dbReference type="PANTHER" id="PTHR35201">
    <property type="entry name" value="TERPENE SYNTHASE"/>
    <property type="match status" value="1"/>
</dbReference>
<comment type="caution">
    <text evidence="2">The sequence shown here is derived from an EMBL/GenBank/DDBJ whole genome shotgun (WGS) entry which is preliminary data.</text>
</comment>
<comment type="similarity">
    <text evidence="1">Belongs to the terpene synthase family.</text>
</comment>
<dbReference type="RefSeq" id="WP_086503315.1">
    <property type="nucleotide sequence ID" value="NZ_MSSV01000033.1"/>
</dbReference>
<evidence type="ECO:0000313" key="3">
    <source>
        <dbReference type="EMBL" id="TXD75534.1"/>
    </source>
</evidence>
<dbReference type="OrthoDB" id="2989600at2"/>
<reference evidence="3 5" key="2">
    <citation type="submission" date="2019-08" db="EMBL/GenBank/DDBJ databases">
        <title>Genome of Algoriphagus ratkowskyi IC026.</title>
        <authorList>
            <person name="Bowman J.P."/>
        </authorList>
    </citation>
    <scope>NUCLEOTIDE SEQUENCE [LARGE SCALE GENOMIC DNA]</scope>
    <source>
        <strain evidence="3 5">IC026</strain>
    </source>
</reference>
<gene>
    <name evidence="3" type="ORF">ESW18_20190</name>
    <name evidence="2" type="ORF">LV84_04155</name>
</gene>
<sequence length="298" mass="34468">MQTSCEFPVAINLHCKTIDKKVLKWAWEAGLFESPAELERCRLQKINWFASYLFPEQDQANLELITKFFLCLFLLDDLLDILIDKTMVVFLEGLKTGNPSYNNIRLQSLGRNLLLQHQDIQKEYDFLGGSEQWNKAWLEYLAALQWEIQTKIDNSPPTLEKYRLYRPKTSGVYLAILLIRQGKDMHSCISELLECSIARYICLSNDLASYRKELAIGDTHNEILILMESMGNTAVSWTQSEVKELRKSILRLTEQLCTNFGTCDVWLRRLLLLAGGCEAWTAKTFRYQAHINGDLGRK</sequence>
<keyword evidence="1" id="KW-0460">Magnesium</keyword>
<protein>
    <recommendedName>
        <fullName evidence="1">Terpene synthase</fullName>
        <ecNumber evidence="1">4.2.3.-</ecNumber>
    </recommendedName>
</protein>
<dbReference type="InterPro" id="IPR008949">
    <property type="entry name" value="Isoprenoid_synthase_dom_sf"/>
</dbReference>
<dbReference type="Proteomes" id="UP000321927">
    <property type="component" value="Unassembled WGS sequence"/>
</dbReference>
<dbReference type="EMBL" id="QKZU01000026">
    <property type="protein sequence ID" value="PZX49965.1"/>
    <property type="molecule type" value="Genomic_DNA"/>
</dbReference>
<dbReference type="EC" id="4.2.3.-" evidence="1"/>
<evidence type="ECO:0000313" key="4">
    <source>
        <dbReference type="Proteomes" id="UP000249115"/>
    </source>
</evidence>